<evidence type="ECO:0000313" key="1">
    <source>
        <dbReference type="EMBL" id="MCQ1059409.1"/>
    </source>
</evidence>
<dbReference type="EMBL" id="JANEYT010000036">
    <property type="protein sequence ID" value="MCQ1059409.1"/>
    <property type="molecule type" value="Genomic_DNA"/>
</dbReference>
<proteinExistence type="predicted"/>
<organism evidence="1 2">
    <name type="scientific">Photobacterium pectinilyticum</name>
    <dbReference type="NCBI Taxonomy" id="2906793"/>
    <lineage>
        <taxon>Bacteria</taxon>
        <taxon>Pseudomonadati</taxon>
        <taxon>Pseudomonadota</taxon>
        <taxon>Gammaproteobacteria</taxon>
        <taxon>Vibrionales</taxon>
        <taxon>Vibrionaceae</taxon>
        <taxon>Photobacterium</taxon>
    </lineage>
</organism>
<evidence type="ECO:0000313" key="2">
    <source>
        <dbReference type="Proteomes" id="UP001524460"/>
    </source>
</evidence>
<accession>A0ABT1N829</accession>
<comment type="caution">
    <text evidence="1">The sequence shown here is derived from an EMBL/GenBank/DDBJ whole genome shotgun (WGS) entry which is preliminary data.</text>
</comment>
<dbReference type="RefSeq" id="WP_255043449.1">
    <property type="nucleotide sequence ID" value="NZ_JANEYT010000036.1"/>
</dbReference>
<reference evidence="1 2" key="1">
    <citation type="submission" date="2022-07" db="EMBL/GenBank/DDBJ databases">
        <title>Photobacterium pectinilyticum sp. nov., a marine bacterium isolated from surface seawater of Qingdao offshore.</title>
        <authorList>
            <person name="Wang X."/>
        </authorList>
    </citation>
    <scope>NUCLEOTIDE SEQUENCE [LARGE SCALE GENOMIC DNA]</scope>
    <source>
        <strain evidence="1 2">ZSDE20</strain>
    </source>
</reference>
<protein>
    <submittedName>
        <fullName evidence="1">Uncharacterized protein</fullName>
    </submittedName>
</protein>
<gene>
    <name evidence="1" type="ORF">NHN17_15260</name>
</gene>
<dbReference type="Proteomes" id="UP001524460">
    <property type="component" value="Unassembled WGS sequence"/>
</dbReference>
<keyword evidence="2" id="KW-1185">Reference proteome</keyword>
<sequence>MALESEILYRINVSLPTGIVRVGSRGKYKFPLEATKQIAKAYEDDGYQIHLTPARPRFTFSAC</sequence>
<name>A0ABT1N829_9GAMM</name>